<evidence type="ECO:0000256" key="1">
    <source>
        <dbReference type="SAM" id="Coils"/>
    </source>
</evidence>
<dbReference type="SUPFAM" id="SSF74853">
    <property type="entry name" value="Lamin A/C globular tail domain"/>
    <property type="match status" value="1"/>
</dbReference>
<evidence type="ECO:0000313" key="3">
    <source>
        <dbReference type="EMBL" id="WEL20047.1"/>
    </source>
</evidence>
<sequence>MTSVVQAAAAASVLVGLVSIPAVSKTAVEPSAMSAEMPNISDNSTTSEVSKTVSTDGFRAQVQTAFTEFTTNVRPEEANATVQSAASRLQVEKQAGKTVWKLSTSTGSMKLVQTPQKVLEEVETPSGTLRKVRAGGTVSTSFEGADREAVESARQDLKELLEKKKAEIDRKREKFGEGSSTVSSSLELRANESTGSGYGNNTREHVVLVNNGESVDLEGWELGNNNPEFAELGDVTVSNGESVRIYSSDIDTDGITDTGLTWENGGDTAKLRNPDGELVAEKSY</sequence>
<dbReference type="Proteomes" id="UP001218034">
    <property type="component" value="Chromosome"/>
</dbReference>
<keyword evidence="3" id="KW-0378">Hydrolase</keyword>
<feature type="domain" description="LTD" evidence="2">
    <location>
        <begin position="177"/>
        <end position="284"/>
    </location>
</feature>
<keyword evidence="3" id="KW-0540">Nuclease</keyword>
<dbReference type="Gene3D" id="2.60.40.1260">
    <property type="entry name" value="Lamin Tail domain"/>
    <property type="match status" value="1"/>
</dbReference>
<dbReference type="Pfam" id="PF00932">
    <property type="entry name" value="LTD"/>
    <property type="match status" value="1"/>
</dbReference>
<gene>
    <name evidence="3" type="ORF">SVXNc_1056</name>
</gene>
<protein>
    <submittedName>
        <fullName evidence="3">Endonuclease YncB, thermonuclease family</fullName>
    </submittedName>
</protein>
<dbReference type="GeneID" id="90590494"/>
<dbReference type="PROSITE" id="PS51841">
    <property type="entry name" value="LTD"/>
    <property type="match status" value="1"/>
</dbReference>
<keyword evidence="1" id="KW-0175">Coiled coil</keyword>
<evidence type="ECO:0000313" key="4">
    <source>
        <dbReference type="Proteomes" id="UP001218034"/>
    </source>
</evidence>
<proteinExistence type="predicted"/>
<name>A0ABY8CFR2_9ARCH</name>
<dbReference type="InterPro" id="IPR001322">
    <property type="entry name" value="Lamin_tail_dom"/>
</dbReference>
<reference evidence="3 4" key="1">
    <citation type="submission" date="2022-09" db="EMBL/GenBank/DDBJ databases">
        <title>Xylan utilization by haloarchaea-nanohaloarchaea associations.</title>
        <authorList>
            <person name="Yakimov M."/>
        </authorList>
    </citation>
    <scope>NUCLEOTIDE SEQUENCE [LARGE SCALE GENOMIC DNA]</scope>
    <source>
        <strain evidence="3 4">SVXNc</strain>
    </source>
</reference>
<feature type="coiled-coil region" evidence="1">
    <location>
        <begin position="147"/>
        <end position="174"/>
    </location>
</feature>
<keyword evidence="3" id="KW-0255">Endonuclease</keyword>
<evidence type="ECO:0000259" key="2">
    <source>
        <dbReference type="PROSITE" id="PS51841"/>
    </source>
</evidence>
<keyword evidence="4" id="KW-1185">Reference proteome</keyword>
<dbReference type="GO" id="GO:0004519">
    <property type="term" value="F:endonuclease activity"/>
    <property type="evidence" value="ECO:0007669"/>
    <property type="project" value="UniProtKB-KW"/>
</dbReference>
<accession>A0ABY8CFR2</accession>
<organism evidence="3 4">
    <name type="scientific">Candidatus Nanohalococcus occultus</name>
    <dbReference type="NCBI Taxonomy" id="2978047"/>
    <lineage>
        <taxon>Archaea</taxon>
        <taxon>Candidatus Nanohalarchaeota</taxon>
        <taxon>Candidatus Nanohalarchaeota incertae sedis</taxon>
        <taxon>Candidatus Nanohalococcus</taxon>
    </lineage>
</organism>
<dbReference type="RefSeq" id="WP_347721874.1">
    <property type="nucleotide sequence ID" value="NZ_CP104395.1"/>
</dbReference>
<dbReference type="EMBL" id="CP104395">
    <property type="protein sequence ID" value="WEL20047.1"/>
    <property type="molecule type" value="Genomic_DNA"/>
</dbReference>
<dbReference type="InterPro" id="IPR036415">
    <property type="entry name" value="Lamin_tail_dom_sf"/>
</dbReference>